<evidence type="ECO:0000313" key="2">
    <source>
        <dbReference type="Proteomes" id="UP001176941"/>
    </source>
</evidence>
<sequence length="105" mass="11202">MGTCKYRQVRMRTKPTDAVYCDAHLLDEQMLDCSQRGFCRHTRSSQISFNPSASGFLPAKRSPALLLGAASSSFTALNSTYLLTAPKSASSAGAAPPQCPLSTSL</sequence>
<name>A0ABN8Z084_RANTA</name>
<reference evidence="1" key="1">
    <citation type="submission" date="2023-04" db="EMBL/GenBank/DDBJ databases">
        <authorList>
            <consortium name="ELIXIR-Norway"/>
        </authorList>
    </citation>
    <scope>NUCLEOTIDE SEQUENCE [LARGE SCALE GENOMIC DNA]</scope>
</reference>
<evidence type="ECO:0000313" key="1">
    <source>
        <dbReference type="EMBL" id="CAI9165556.1"/>
    </source>
</evidence>
<organism evidence="1 2">
    <name type="scientific">Rangifer tarandus platyrhynchus</name>
    <name type="common">Svalbard reindeer</name>
    <dbReference type="NCBI Taxonomy" id="3082113"/>
    <lineage>
        <taxon>Eukaryota</taxon>
        <taxon>Metazoa</taxon>
        <taxon>Chordata</taxon>
        <taxon>Craniata</taxon>
        <taxon>Vertebrata</taxon>
        <taxon>Euteleostomi</taxon>
        <taxon>Mammalia</taxon>
        <taxon>Eutheria</taxon>
        <taxon>Laurasiatheria</taxon>
        <taxon>Artiodactyla</taxon>
        <taxon>Ruminantia</taxon>
        <taxon>Pecora</taxon>
        <taxon>Cervidae</taxon>
        <taxon>Odocoileinae</taxon>
        <taxon>Rangifer</taxon>
    </lineage>
</organism>
<dbReference type="Proteomes" id="UP001176941">
    <property type="component" value="Chromosome 24"/>
</dbReference>
<protein>
    <submittedName>
        <fullName evidence="1">Uncharacterized protein</fullName>
    </submittedName>
</protein>
<proteinExistence type="predicted"/>
<dbReference type="EMBL" id="OX459960">
    <property type="protein sequence ID" value="CAI9165556.1"/>
    <property type="molecule type" value="Genomic_DNA"/>
</dbReference>
<keyword evidence="2" id="KW-1185">Reference proteome</keyword>
<accession>A0ABN8Z084</accession>
<gene>
    <name evidence="1" type="ORF">MRATA1EN1_LOCUS14518</name>
</gene>